<protein>
    <submittedName>
        <fullName evidence="2">Uncharacterized protein</fullName>
    </submittedName>
</protein>
<proteinExistence type="predicted"/>
<feature type="region of interest" description="Disordered" evidence="1">
    <location>
        <begin position="71"/>
        <end position="106"/>
    </location>
</feature>
<organism evidence="2 3">
    <name type="scientific">Suillus plorans</name>
    <dbReference type="NCBI Taxonomy" id="116603"/>
    <lineage>
        <taxon>Eukaryota</taxon>
        <taxon>Fungi</taxon>
        <taxon>Dikarya</taxon>
        <taxon>Basidiomycota</taxon>
        <taxon>Agaricomycotina</taxon>
        <taxon>Agaricomycetes</taxon>
        <taxon>Agaricomycetidae</taxon>
        <taxon>Boletales</taxon>
        <taxon>Suillineae</taxon>
        <taxon>Suillaceae</taxon>
        <taxon>Suillus</taxon>
    </lineage>
</organism>
<feature type="compositionally biased region" description="Polar residues" evidence="1">
    <location>
        <begin position="10"/>
        <end position="20"/>
    </location>
</feature>
<feature type="compositionally biased region" description="Basic and acidic residues" evidence="1">
    <location>
        <begin position="82"/>
        <end position="94"/>
    </location>
</feature>
<accession>A0A9P7ADZ7</accession>
<name>A0A9P7ADZ7_9AGAM</name>
<sequence>MTDSGLFFNWNPSLEQSRPSQPARRMMVIPPLHHGHLPVPIQIMPSLQPQSQHTNQVHAPVQTMSAVGLEGQSDHLPGLEPIESRSSDDDKIGEDVVPDPPSPIIVEEAGSPLLVEMYEEEEEEIDGGDLVVEEDTDDSEEAEDETIDDFSPVVMPVLRRCLRMIGSLNFLHISSSMVTHCNTCLTCQNLSFFTECKVYYSTCSWRMESMNPSSTLGAFGPDIKRSLQIQLKIRSKYLSPFEGDRMIRFLPRSQCCILTYCSGERGKFDGDGQKRTCCTTHSHERYKR</sequence>
<dbReference type="Proteomes" id="UP000719766">
    <property type="component" value="Unassembled WGS sequence"/>
</dbReference>
<dbReference type="OrthoDB" id="2690664at2759"/>
<evidence type="ECO:0000256" key="1">
    <source>
        <dbReference type="SAM" id="MobiDB-lite"/>
    </source>
</evidence>
<gene>
    <name evidence="2" type="ORF">HD556DRAFT_1052794</name>
</gene>
<dbReference type="EMBL" id="JABBWE010000092">
    <property type="protein sequence ID" value="KAG1786467.1"/>
    <property type="molecule type" value="Genomic_DNA"/>
</dbReference>
<evidence type="ECO:0000313" key="3">
    <source>
        <dbReference type="Proteomes" id="UP000719766"/>
    </source>
</evidence>
<comment type="caution">
    <text evidence="2">The sequence shown here is derived from an EMBL/GenBank/DDBJ whole genome shotgun (WGS) entry which is preliminary data.</text>
</comment>
<dbReference type="RefSeq" id="XP_041153908.1">
    <property type="nucleotide sequence ID" value="XM_041296016.1"/>
</dbReference>
<feature type="region of interest" description="Disordered" evidence="1">
    <location>
        <begin position="1"/>
        <end position="22"/>
    </location>
</feature>
<reference evidence="2" key="1">
    <citation type="journal article" date="2020" name="New Phytol.">
        <title>Comparative genomics reveals dynamic genome evolution in host specialist ectomycorrhizal fungi.</title>
        <authorList>
            <person name="Lofgren L.A."/>
            <person name="Nguyen N.H."/>
            <person name="Vilgalys R."/>
            <person name="Ruytinx J."/>
            <person name="Liao H.L."/>
            <person name="Branco S."/>
            <person name="Kuo A."/>
            <person name="LaButti K."/>
            <person name="Lipzen A."/>
            <person name="Andreopoulos W."/>
            <person name="Pangilinan J."/>
            <person name="Riley R."/>
            <person name="Hundley H."/>
            <person name="Na H."/>
            <person name="Barry K."/>
            <person name="Grigoriev I.V."/>
            <person name="Stajich J.E."/>
            <person name="Kennedy P.G."/>
        </authorList>
    </citation>
    <scope>NUCLEOTIDE SEQUENCE</scope>
    <source>
        <strain evidence="2">S12</strain>
    </source>
</reference>
<dbReference type="AlphaFoldDB" id="A0A9P7ADZ7"/>
<keyword evidence="3" id="KW-1185">Reference proteome</keyword>
<evidence type="ECO:0000313" key="2">
    <source>
        <dbReference type="EMBL" id="KAG1786467.1"/>
    </source>
</evidence>
<dbReference type="GeneID" id="64589780"/>